<reference evidence="2 3" key="1">
    <citation type="submission" date="2018-07" db="EMBL/GenBank/DDBJ databases">
        <title>A high quality draft genome assembly of the barn swallow (H. rustica rustica).</title>
        <authorList>
            <person name="Formenti G."/>
            <person name="Chiara M."/>
            <person name="Poveda L."/>
            <person name="Francoijs K.-J."/>
            <person name="Bonisoli-Alquati A."/>
            <person name="Canova L."/>
            <person name="Gianfranceschi L."/>
            <person name="Horner D.S."/>
            <person name="Saino N."/>
        </authorList>
    </citation>
    <scope>NUCLEOTIDE SEQUENCE [LARGE SCALE GENOMIC DNA]</scope>
    <source>
        <strain evidence="2">Chelidonia</strain>
        <tissue evidence="2">Blood</tissue>
    </source>
</reference>
<dbReference type="PANTHER" id="PTHR33332">
    <property type="entry name" value="REVERSE TRANSCRIPTASE DOMAIN-CONTAINING PROTEIN"/>
    <property type="match status" value="1"/>
</dbReference>
<gene>
    <name evidence="2" type="ORF">DUI87_10263</name>
</gene>
<keyword evidence="3" id="KW-1185">Reference proteome</keyword>
<sequence>MQHEQDSQIRPSQHGFMKDRSYLTNLIYSCDQDLLDEGKAVDVVYLDFSKAFDTVFHGILMEKVASHGVCGWVYSLLSRRLAGWPGLSRSFKFAPVISMGSPVLFHLYVKKQLTSIPIMSSVIYASTLFIRSFVQNSVWQNLMAG</sequence>
<name>A0A3M0KHL2_HIRRU</name>
<proteinExistence type="predicted"/>
<dbReference type="InterPro" id="IPR000477">
    <property type="entry name" value="RT_dom"/>
</dbReference>
<evidence type="ECO:0000259" key="1">
    <source>
        <dbReference type="Pfam" id="PF00078"/>
    </source>
</evidence>
<dbReference type="AlphaFoldDB" id="A0A3M0KHL2"/>
<dbReference type="EMBL" id="QRBI01000106">
    <property type="protein sequence ID" value="RMC12738.1"/>
    <property type="molecule type" value="Genomic_DNA"/>
</dbReference>
<comment type="caution">
    <text evidence="2">The sequence shown here is derived from an EMBL/GenBank/DDBJ whole genome shotgun (WGS) entry which is preliminary data.</text>
</comment>
<feature type="domain" description="Reverse transcriptase" evidence="1">
    <location>
        <begin position="7"/>
        <end position="117"/>
    </location>
</feature>
<dbReference type="Pfam" id="PF00078">
    <property type="entry name" value="RVT_1"/>
    <property type="match status" value="1"/>
</dbReference>
<dbReference type="STRING" id="333673.A0A3M0KHL2"/>
<organism evidence="2 3">
    <name type="scientific">Hirundo rustica rustica</name>
    <dbReference type="NCBI Taxonomy" id="333673"/>
    <lineage>
        <taxon>Eukaryota</taxon>
        <taxon>Metazoa</taxon>
        <taxon>Chordata</taxon>
        <taxon>Craniata</taxon>
        <taxon>Vertebrata</taxon>
        <taxon>Euteleostomi</taxon>
        <taxon>Archelosauria</taxon>
        <taxon>Archosauria</taxon>
        <taxon>Dinosauria</taxon>
        <taxon>Saurischia</taxon>
        <taxon>Theropoda</taxon>
        <taxon>Coelurosauria</taxon>
        <taxon>Aves</taxon>
        <taxon>Neognathae</taxon>
        <taxon>Neoaves</taxon>
        <taxon>Telluraves</taxon>
        <taxon>Australaves</taxon>
        <taxon>Passeriformes</taxon>
        <taxon>Sylvioidea</taxon>
        <taxon>Hirundinidae</taxon>
        <taxon>Hirundo</taxon>
    </lineage>
</organism>
<evidence type="ECO:0000313" key="2">
    <source>
        <dbReference type="EMBL" id="RMC12738.1"/>
    </source>
</evidence>
<protein>
    <recommendedName>
        <fullName evidence="1">Reverse transcriptase domain-containing protein</fullName>
    </recommendedName>
</protein>
<accession>A0A3M0KHL2</accession>
<evidence type="ECO:0000313" key="3">
    <source>
        <dbReference type="Proteomes" id="UP000269221"/>
    </source>
</evidence>
<dbReference type="OrthoDB" id="10063195at2759"/>
<dbReference type="Proteomes" id="UP000269221">
    <property type="component" value="Unassembled WGS sequence"/>
</dbReference>